<evidence type="ECO:0000256" key="1">
    <source>
        <dbReference type="SAM" id="MobiDB-lite"/>
    </source>
</evidence>
<dbReference type="CDD" id="cd09917">
    <property type="entry name" value="F-box_SF"/>
    <property type="match status" value="1"/>
</dbReference>
<keyword evidence="4" id="KW-1185">Reference proteome</keyword>
<proteinExistence type="predicted"/>
<protein>
    <recommendedName>
        <fullName evidence="2">F-box domain-containing protein</fullName>
    </recommendedName>
</protein>
<feature type="region of interest" description="Disordered" evidence="1">
    <location>
        <begin position="431"/>
        <end position="464"/>
    </location>
</feature>
<dbReference type="Pfam" id="PF00646">
    <property type="entry name" value="F-box"/>
    <property type="match status" value="1"/>
</dbReference>
<dbReference type="InterPro" id="IPR001810">
    <property type="entry name" value="F-box_dom"/>
</dbReference>
<gene>
    <name evidence="3" type="ORF">CC86DRAFT_325183</name>
</gene>
<evidence type="ECO:0000313" key="3">
    <source>
        <dbReference type="EMBL" id="KAF2825229.1"/>
    </source>
</evidence>
<dbReference type="SUPFAM" id="SSF81383">
    <property type="entry name" value="F-box domain"/>
    <property type="match status" value="1"/>
</dbReference>
<sequence>MTELLDLCYDVLIRILEEINPEDLAACAQTSSAFNHFIKQNERLYKAHYLRTFDDPRTKPGVPDPEWVSELQKLIKCTKILESANNDLKRDEFKFVASTVDSLIATASIDQSGTSHNQSKVSNLFLHISQNRDAFMCRSSLFKYAGTELQKPANDEEGRQLSAKLHCLFGIPSSQTGNRALSVHAHARSRIYDLRNYTDKTQWGPFQDDGSMNVDWEMIESQMIILGYNSNLCCRRFQKRFSPPWGEPLQGVVPERAKIMPEYPAKLLYEPDVPLRLKDPYGVSGVWSRIVCFLDYNDLYNFNFDTQALRIPPDQPRAPLSTEEAIRHIHMDIQVTRVVAADRFDNPALPVVHWSGKSRSVDAPWDPNANSKIRGSVRLTPEGEVRWQTISVFYGGEERWRSEGIQVGGLRSERGVVGSWFDKDFDPHGPAGPTAFWKVSDRGVGDGDVSDSDEEDQEGGHWHM</sequence>
<name>A0A6A6ZXF4_9PLEO</name>
<evidence type="ECO:0000313" key="4">
    <source>
        <dbReference type="Proteomes" id="UP000799424"/>
    </source>
</evidence>
<accession>A0A6A6ZXF4</accession>
<reference evidence="3" key="1">
    <citation type="journal article" date="2020" name="Stud. Mycol.">
        <title>101 Dothideomycetes genomes: a test case for predicting lifestyles and emergence of pathogens.</title>
        <authorList>
            <person name="Haridas S."/>
            <person name="Albert R."/>
            <person name="Binder M."/>
            <person name="Bloem J."/>
            <person name="Labutti K."/>
            <person name="Salamov A."/>
            <person name="Andreopoulos B."/>
            <person name="Baker S."/>
            <person name="Barry K."/>
            <person name="Bills G."/>
            <person name="Bluhm B."/>
            <person name="Cannon C."/>
            <person name="Castanera R."/>
            <person name="Culley D."/>
            <person name="Daum C."/>
            <person name="Ezra D."/>
            <person name="Gonzalez J."/>
            <person name="Henrissat B."/>
            <person name="Kuo A."/>
            <person name="Liang C."/>
            <person name="Lipzen A."/>
            <person name="Lutzoni F."/>
            <person name="Magnuson J."/>
            <person name="Mondo S."/>
            <person name="Nolan M."/>
            <person name="Ohm R."/>
            <person name="Pangilinan J."/>
            <person name="Park H.-J."/>
            <person name="Ramirez L."/>
            <person name="Alfaro M."/>
            <person name="Sun H."/>
            <person name="Tritt A."/>
            <person name="Yoshinaga Y."/>
            <person name="Zwiers L.-H."/>
            <person name="Turgeon B."/>
            <person name="Goodwin S."/>
            <person name="Spatafora J."/>
            <person name="Crous P."/>
            <person name="Grigoriev I."/>
        </authorList>
    </citation>
    <scope>NUCLEOTIDE SEQUENCE</scope>
    <source>
        <strain evidence="3">CBS 113818</strain>
    </source>
</reference>
<dbReference type="InterPro" id="IPR036047">
    <property type="entry name" value="F-box-like_dom_sf"/>
</dbReference>
<dbReference type="EMBL" id="MU006228">
    <property type="protein sequence ID" value="KAF2825229.1"/>
    <property type="molecule type" value="Genomic_DNA"/>
</dbReference>
<feature type="domain" description="F-box" evidence="2">
    <location>
        <begin position="1"/>
        <end position="48"/>
    </location>
</feature>
<dbReference type="PROSITE" id="PS50181">
    <property type="entry name" value="FBOX"/>
    <property type="match status" value="1"/>
</dbReference>
<evidence type="ECO:0000259" key="2">
    <source>
        <dbReference type="PROSITE" id="PS50181"/>
    </source>
</evidence>
<dbReference type="AlphaFoldDB" id="A0A6A6ZXF4"/>
<dbReference type="Proteomes" id="UP000799424">
    <property type="component" value="Unassembled WGS sequence"/>
</dbReference>
<feature type="compositionally biased region" description="Acidic residues" evidence="1">
    <location>
        <begin position="448"/>
        <end position="457"/>
    </location>
</feature>
<dbReference type="OrthoDB" id="3226064at2759"/>
<organism evidence="3 4">
    <name type="scientific">Ophiobolus disseminans</name>
    <dbReference type="NCBI Taxonomy" id="1469910"/>
    <lineage>
        <taxon>Eukaryota</taxon>
        <taxon>Fungi</taxon>
        <taxon>Dikarya</taxon>
        <taxon>Ascomycota</taxon>
        <taxon>Pezizomycotina</taxon>
        <taxon>Dothideomycetes</taxon>
        <taxon>Pleosporomycetidae</taxon>
        <taxon>Pleosporales</taxon>
        <taxon>Pleosporineae</taxon>
        <taxon>Phaeosphaeriaceae</taxon>
        <taxon>Ophiobolus</taxon>
    </lineage>
</organism>